<dbReference type="AlphaFoldDB" id="A0A8C8SQE5"/>
<dbReference type="PRINTS" id="PR00258">
    <property type="entry name" value="SPERACTRCPTR"/>
</dbReference>
<reference evidence="11" key="2">
    <citation type="submission" date="2025-09" db="UniProtKB">
        <authorList>
            <consortium name="Ensembl"/>
        </authorList>
    </citation>
    <scope>IDENTIFICATION</scope>
</reference>
<organism evidence="11 12">
    <name type="scientific">Pelusios castaneus</name>
    <name type="common">West African mud turtle</name>
    <dbReference type="NCBI Taxonomy" id="367368"/>
    <lineage>
        <taxon>Eukaryota</taxon>
        <taxon>Metazoa</taxon>
        <taxon>Chordata</taxon>
        <taxon>Craniata</taxon>
        <taxon>Vertebrata</taxon>
        <taxon>Euteleostomi</taxon>
        <taxon>Archelosauria</taxon>
        <taxon>Testudinata</taxon>
        <taxon>Testudines</taxon>
        <taxon>Pleurodira</taxon>
        <taxon>Pelomedusidae</taxon>
        <taxon>Pelusios</taxon>
    </lineage>
</organism>
<feature type="chain" id="PRO_5034978191" description="SRCR domain-containing protein" evidence="9">
    <location>
        <begin position="20"/>
        <end position="786"/>
    </location>
</feature>
<accession>A0A8C8SQE5</accession>
<comment type="caution">
    <text evidence="7">Lacks conserved residue(s) required for the propagation of feature annotation.</text>
</comment>
<evidence type="ECO:0000256" key="7">
    <source>
        <dbReference type="PROSITE-ProRule" id="PRU00196"/>
    </source>
</evidence>
<evidence type="ECO:0000256" key="5">
    <source>
        <dbReference type="ARBA" id="ARBA00023157"/>
    </source>
</evidence>
<dbReference type="GO" id="GO:0005576">
    <property type="term" value="C:extracellular region"/>
    <property type="evidence" value="ECO:0007669"/>
    <property type="project" value="UniProtKB-SubCell"/>
</dbReference>
<dbReference type="InterPro" id="IPR011041">
    <property type="entry name" value="Quinoprot_gluc/sorb_DH_b-prop"/>
</dbReference>
<keyword evidence="4 9" id="KW-0732">Signal</keyword>
<keyword evidence="3" id="KW-0964">Secreted</keyword>
<name>A0A8C8SQE5_9SAUR</name>
<evidence type="ECO:0000259" key="10">
    <source>
        <dbReference type="PROSITE" id="PS50287"/>
    </source>
</evidence>
<comment type="subcellular location">
    <subcellularLocation>
        <location evidence="1">Secreted</location>
    </subcellularLocation>
</comment>
<evidence type="ECO:0000256" key="1">
    <source>
        <dbReference type="ARBA" id="ARBA00004613"/>
    </source>
</evidence>
<feature type="compositionally biased region" description="Pro residues" evidence="8">
    <location>
        <begin position="608"/>
        <end position="639"/>
    </location>
</feature>
<feature type="domain" description="SRCR" evidence="10">
    <location>
        <begin position="665"/>
        <end position="767"/>
    </location>
</feature>
<dbReference type="SMART" id="SM00202">
    <property type="entry name" value="SR"/>
    <property type="match status" value="1"/>
</dbReference>
<evidence type="ECO:0000313" key="12">
    <source>
        <dbReference type="Proteomes" id="UP000694393"/>
    </source>
</evidence>
<dbReference type="Pfam" id="PF00530">
    <property type="entry name" value="SRCR"/>
    <property type="match status" value="1"/>
</dbReference>
<reference evidence="11" key="1">
    <citation type="submission" date="2025-08" db="UniProtKB">
        <authorList>
            <consortium name="Ensembl"/>
        </authorList>
    </citation>
    <scope>IDENTIFICATION</scope>
</reference>
<sequence>SPALGALLLVLSQDFLVLPHPQCLDYKPPFQPPQPLAFCPEYSAFGCCDGQRDAQLGARFQALATFLDPAGLRSCGSFLHDLLCQECSPYAAHLYDAEATSSPVRTLPGLCPEYCTAFWLRCRSVLSLLTEDPASLELEGDHARFCATLELGDATYCYPAVLGSAELSHGLGQVREGAHGCLQVCLQEVANGLRNPVAMVHAGDGSHRFFVAEQLGCIWVFLANGSRAARPFLDLRPAVLTSPWAGDERGFLGLAFHPRFRATGTFYVYYSIRAGTQERIRISQFCVSAQDPNVADPRSERILLEVTEPASNHNGGQLLFGADGLLYIFTGDGGRAGDPFGAFGNAQNKSSLLGKVLRIDVEPGADGTPYRIPPDNPFVEELGARPEVYAYGVRNMWRCSVDRGDPASGAGRGRIFCGDVGQNKYEEVDLIEPGGNYGWRAKEGFACYDQALCANASLDDVPPIFAYSHRLGRSVTGGYVYRGCHSPNLHGLYIFGDFMSGRLMSLQEGPGSEHWHYKELCMGVGQTCAFPSLLNHHVPYIISFAEDEAGELYFLSTATPSAAVPAGIVYRIVDPSRRASPGQCEINPVPVPITGKLIHFRPTQSDTPLPPSMQPHSTPLPPRTLPAPANPPSPIPEAGPRPRKTGPRRRLGTNGAPWQLRPGAVRLVHRGTGRGWGRLEILVGDQWGTVCDDHFDERAAAVVCRQLGYRRALRVARQAEFGQGATLPILLDDVRCQGSERSLLECHTSPPGQHNCAHSEDVGVVCGHGPGDRLERGTQGAGGHGL</sequence>
<feature type="signal peptide" evidence="9">
    <location>
        <begin position="1"/>
        <end position="19"/>
    </location>
</feature>
<protein>
    <recommendedName>
        <fullName evidence="10">SRCR domain-containing protein</fullName>
    </recommendedName>
</protein>
<dbReference type="PROSITE" id="PS00420">
    <property type="entry name" value="SRCR_1"/>
    <property type="match status" value="1"/>
</dbReference>
<feature type="region of interest" description="Disordered" evidence="8">
    <location>
        <begin position="601"/>
        <end position="658"/>
    </location>
</feature>
<evidence type="ECO:0000256" key="4">
    <source>
        <dbReference type="ARBA" id="ARBA00022729"/>
    </source>
</evidence>
<dbReference type="SUPFAM" id="SSF56487">
    <property type="entry name" value="SRCR-like"/>
    <property type="match status" value="1"/>
</dbReference>
<comment type="similarity">
    <text evidence="2">Belongs to the HHIP family.</text>
</comment>
<dbReference type="Gene3D" id="2.120.10.30">
    <property type="entry name" value="TolB, C-terminal domain"/>
    <property type="match status" value="1"/>
</dbReference>
<keyword evidence="6" id="KW-0325">Glycoprotein</keyword>
<dbReference type="Ensembl" id="ENSPCET00000026277.1">
    <property type="protein sequence ID" value="ENSPCEP00000025426.1"/>
    <property type="gene ID" value="ENSPCEG00000019172.1"/>
</dbReference>
<feature type="disulfide bond" evidence="7">
    <location>
        <begin position="736"/>
        <end position="746"/>
    </location>
</feature>
<evidence type="ECO:0000256" key="6">
    <source>
        <dbReference type="ARBA" id="ARBA00023180"/>
    </source>
</evidence>
<evidence type="ECO:0000313" key="11">
    <source>
        <dbReference type="Ensembl" id="ENSPCEP00000025426.1"/>
    </source>
</evidence>
<dbReference type="SUPFAM" id="SSF50952">
    <property type="entry name" value="Soluble quinoprotein glucose dehydrogenase"/>
    <property type="match status" value="1"/>
</dbReference>
<dbReference type="PROSITE" id="PS50287">
    <property type="entry name" value="SRCR_2"/>
    <property type="match status" value="1"/>
</dbReference>
<proteinExistence type="inferred from homology"/>
<dbReference type="InterPro" id="IPR012938">
    <property type="entry name" value="Glc/Sorbosone_DH"/>
</dbReference>
<keyword evidence="12" id="KW-1185">Reference proteome</keyword>
<evidence type="ECO:0000256" key="8">
    <source>
        <dbReference type="SAM" id="MobiDB-lite"/>
    </source>
</evidence>
<dbReference type="InterPro" id="IPR036772">
    <property type="entry name" value="SRCR-like_dom_sf"/>
</dbReference>
<evidence type="ECO:0000256" key="3">
    <source>
        <dbReference type="ARBA" id="ARBA00022525"/>
    </source>
</evidence>
<dbReference type="PANTHER" id="PTHR19328">
    <property type="entry name" value="HEDGEHOG-INTERACTING PROTEIN"/>
    <property type="match status" value="1"/>
</dbReference>
<dbReference type="InterPro" id="IPR001190">
    <property type="entry name" value="SRCR"/>
</dbReference>
<dbReference type="GO" id="GO:0016020">
    <property type="term" value="C:membrane"/>
    <property type="evidence" value="ECO:0007669"/>
    <property type="project" value="InterPro"/>
</dbReference>
<dbReference type="InterPro" id="IPR018143">
    <property type="entry name" value="Folate_rcpt-like"/>
</dbReference>
<dbReference type="PANTHER" id="PTHR19328:SF75">
    <property type="entry name" value="ALDOSE SUGAR DEHYDROGENASE YLII"/>
    <property type="match status" value="1"/>
</dbReference>
<evidence type="ECO:0000256" key="9">
    <source>
        <dbReference type="SAM" id="SignalP"/>
    </source>
</evidence>
<dbReference type="FunFam" id="3.10.250.10:FF:000001">
    <property type="entry name" value="Lysyl oxidase 4 isoform X1"/>
    <property type="match status" value="1"/>
</dbReference>
<dbReference type="Pfam" id="PF07995">
    <property type="entry name" value="GSDH"/>
    <property type="match status" value="1"/>
</dbReference>
<dbReference type="Pfam" id="PF03024">
    <property type="entry name" value="Folate_rec"/>
    <property type="match status" value="1"/>
</dbReference>
<feature type="compositionally biased region" description="Basic residues" evidence="8">
    <location>
        <begin position="641"/>
        <end position="651"/>
    </location>
</feature>
<dbReference type="Gene3D" id="3.10.250.10">
    <property type="entry name" value="SRCR-like domain"/>
    <property type="match status" value="1"/>
</dbReference>
<dbReference type="Proteomes" id="UP000694393">
    <property type="component" value="Unplaced"/>
</dbReference>
<keyword evidence="5 7" id="KW-1015">Disulfide bond</keyword>
<evidence type="ECO:0000256" key="2">
    <source>
        <dbReference type="ARBA" id="ARBA00010658"/>
    </source>
</evidence>
<dbReference type="InterPro" id="IPR011042">
    <property type="entry name" value="6-blade_b-propeller_TolB-like"/>
</dbReference>